<dbReference type="GO" id="GO:0008270">
    <property type="term" value="F:zinc ion binding"/>
    <property type="evidence" value="ECO:0007669"/>
    <property type="project" value="UniProtKB-KW"/>
</dbReference>
<feature type="domain" description="C2H2-type" evidence="7">
    <location>
        <begin position="247"/>
        <end position="272"/>
    </location>
</feature>
<keyword evidence="9" id="KW-1185">Reference proteome</keyword>
<dbReference type="AlphaFoldDB" id="A0A9J6C834"/>
<accession>A0A9J6C834</accession>
<gene>
    <name evidence="8" type="ORF">PVAND_007533</name>
</gene>
<organism evidence="8 9">
    <name type="scientific">Polypedilum vanderplanki</name>
    <name type="common">Sleeping chironomid midge</name>
    <dbReference type="NCBI Taxonomy" id="319348"/>
    <lineage>
        <taxon>Eukaryota</taxon>
        <taxon>Metazoa</taxon>
        <taxon>Ecdysozoa</taxon>
        <taxon>Arthropoda</taxon>
        <taxon>Hexapoda</taxon>
        <taxon>Insecta</taxon>
        <taxon>Pterygota</taxon>
        <taxon>Neoptera</taxon>
        <taxon>Endopterygota</taxon>
        <taxon>Diptera</taxon>
        <taxon>Nematocera</taxon>
        <taxon>Chironomoidea</taxon>
        <taxon>Chironomidae</taxon>
        <taxon>Chironominae</taxon>
        <taxon>Polypedilum</taxon>
        <taxon>Polypedilum</taxon>
    </lineage>
</organism>
<evidence type="ECO:0000259" key="7">
    <source>
        <dbReference type="PROSITE" id="PS50157"/>
    </source>
</evidence>
<dbReference type="OrthoDB" id="6601382at2759"/>
<reference evidence="8" key="1">
    <citation type="submission" date="2021-03" db="EMBL/GenBank/DDBJ databases">
        <title>Chromosome level genome of the anhydrobiotic midge Polypedilum vanderplanki.</title>
        <authorList>
            <person name="Yoshida Y."/>
            <person name="Kikawada T."/>
            <person name="Gusev O."/>
        </authorList>
    </citation>
    <scope>NUCLEOTIDE SEQUENCE</scope>
    <source>
        <strain evidence="8">NIAS01</strain>
        <tissue evidence="8">Whole body or cell culture</tissue>
    </source>
</reference>
<evidence type="ECO:0000256" key="5">
    <source>
        <dbReference type="PROSITE-ProRule" id="PRU00042"/>
    </source>
</evidence>
<protein>
    <recommendedName>
        <fullName evidence="7">C2H2-type domain-containing protein</fullName>
    </recommendedName>
</protein>
<dbReference type="PANTHER" id="PTHR24379">
    <property type="entry name" value="KRAB AND ZINC FINGER DOMAIN-CONTAINING"/>
    <property type="match status" value="1"/>
</dbReference>
<feature type="domain" description="C2H2-type" evidence="7">
    <location>
        <begin position="451"/>
        <end position="479"/>
    </location>
</feature>
<sequence>MMENSCFICAENCQNSNLYLVNLETKKHKSKYPTLIGNLIKSDYELRISSEDVVCLKCQKILEKYDELDKESRLIKNILSRQIARTYQIETDAEEVYLDKSKIFTELRSNGGSNITQKYSCKHCPHSFITDNIDTVNAHIIYHRLVSEEAQKKLNSTNGNNFVKSLVQAPIAVARNTREVQKTVTSTNSKTIKSINTNNEAPQDTQPQFQIEISNSDALDMNEETLDSQIDLRLLEDEFYDSNLIRHTCQIENCKETFSYASDLIRHLKLKHKLVQTTIFSIFKSVLKRPKVMTKLTCPYCFTKTGSSEMLEQHVKHHEMAAKKAVFSERLNQFISNLMKTCRCKVCDYEMLDPTALVCNHEIAKNGMAPKIICIYCDEYFYNIKLYNNHLSLKHNHCFMCGFVCNGGKEILKDHIKSHLSHSEYACHFCDNIYQTSNNLRDHIKKNHPKQCCSYCEEWYVNQNELNHHKRFAHADKRNLEQKASFCDFCGQSFKNKTLYDLHIANDHKQKKKIYKCSVCLMDFQFRYLLMDHHSNVHERTIIDPEANFYKCCFCSKGFSSHNRQIFIAHMDLHNINNLFCYDCNSKIDSVSLLEVHRERFHQDFSKTRDKLNNEVIDEIPEKSLHVRKTQAANSKRQSTISESPLQLSQTQVASPKHTQFELVNNNINAQQTQQQQQLGQQIVLQSEDGSLLNMNNLILTENGELIIQNLDGLLPNGQENDDGTQIQISNLEQFLQGLSGNTEVSYIQPDMIQTDDGQVIIQSNEAQQGSLLETYKEIFEPNDEISNELIEGVEESESQQSQNILLNGEYLIEAPQQQKSVIKNVQPGIEHVDISNPQQQALDAANQNTLDELGDILLEVAAAADKEKKPKVSEQKALRETLWGKKRNLEQVKEPSSKRRCGKIVSEPIIENETPARDFSQAYEFFVKGFDAKKHKQL</sequence>
<dbReference type="PANTHER" id="PTHR24379:SF121">
    <property type="entry name" value="C2H2-TYPE DOMAIN-CONTAINING PROTEIN"/>
    <property type="match status" value="1"/>
</dbReference>
<dbReference type="SMART" id="SM00355">
    <property type="entry name" value="ZnF_C2H2"/>
    <property type="match status" value="11"/>
</dbReference>
<keyword evidence="3 5" id="KW-0863">Zinc-finger</keyword>
<comment type="caution">
    <text evidence="8">The sequence shown here is derived from an EMBL/GenBank/DDBJ whole genome shotgun (WGS) entry which is preliminary data.</text>
</comment>
<evidence type="ECO:0000313" key="8">
    <source>
        <dbReference type="EMBL" id="KAG5677806.1"/>
    </source>
</evidence>
<evidence type="ECO:0000313" key="9">
    <source>
        <dbReference type="Proteomes" id="UP001107558"/>
    </source>
</evidence>
<keyword evidence="1" id="KW-0479">Metal-binding</keyword>
<feature type="compositionally biased region" description="Polar residues" evidence="6">
    <location>
        <begin position="631"/>
        <end position="652"/>
    </location>
</feature>
<evidence type="ECO:0000256" key="3">
    <source>
        <dbReference type="ARBA" id="ARBA00022771"/>
    </source>
</evidence>
<evidence type="ECO:0000256" key="1">
    <source>
        <dbReference type="ARBA" id="ARBA00022723"/>
    </source>
</evidence>
<dbReference type="Proteomes" id="UP001107558">
    <property type="component" value="Chromosome 2"/>
</dbReference>
<feature type="domain" description="C2H2-type" evidence="7">
    <location>
        <begin position="425"/>
        <end position="448"/>
    </location>
</feature>
<feature type="region of interest" description="Disordered" evidence="6">
    <location>
        <begin position="627"/>
        <end position="652"/>
    </location>
</feature>
<evidence type="ECO:0000256" key="4">
    <source>
        <dbReference type="ARBA" id="ARBA00022833"/>
    </source>
</evidence>
<name>A0A9J6C834_POLVA</name>
<dbReference type="Gene3D" id="3.30.160.60">
    <property type="entry name" value="Classic Zinc Finger"/>
    <property type="match status" value="2"/>
</dbReference>
<dbReference type="InterPro" id="IPR013087">
    <property type="entry name" value="Znf_C2H2_type"/>
</dbReference>
<evidence type="ECO:0000256" key="6">
    <source>
        <dbReference type="SAM" id="MobiDB-lite"/>
    </source>
</evidence>
<keyword evidence="2" id="KW-0677">Repeat</keyword>
<keyword evidence="4" id="KW-0862">Zinc</keyword>
<proteinExistence type="predicted"/>
<evidence type="ECO:0000256" key="2">
    <source>
        <dbReference type="ARBA" id="ARBA00022737"/>
    </source>
</evidence>
<dbReference type="PROSITE" id="PS50157">
    <property type="entry name" value="ZINC_FINGER_C2H2_2"/>
    <property type="match status" value="3"/>
</dbReference>
<dbReference type="PROSITE" id="PS00028">
    <property type="entry name" value="ZINC_FINGER_C2H2_1"/>
    <property type="match status" value="5"/>
</dbReference>
<dbReference type="EMBL" id="JADBJN010000002">
    <property type="protein sequence ID" value="KAG5677806.1"/>
    <property type="molecule type" value="Genomic_DNA"/>
</dbReference>